<dbReference type="PANTHER" id="PTHR11743">
    <property type="entry name" value="VOLTAGE-DEPENDENT ANION-SELECTIVE CHANNEL"/>
    <property type="match status" value="1"/>
</dbReference>
<dbReference type="KEGG" id="spao:SPAR_N02520"/>
<dbReference type="GO" id="GO:0005524">
    <property type="term" value="F:ATP binding"/>
    <property type="evidence" value="ECO:0007669"/>
    <property type="project" value="UniProtKB-KW"/>
</dbReference>
<keyword evidence="8" id="KW-0067">ATP-binding</keyword>
<keyword evidence="7" id="KW-1000">Mitochondrion outer membrane</keyword>
<evidence type="ECO:0000256" key="3">
    <source>
        <dbReference type="ARBA" id="ARBA00022448"/>
    </source>
</evidence>
<dbReference type="InterPro" id="IPR027246">
    <property type="entry name" value="Porin_Euk/Tom40"/>
</dbReference>
<dbReference type="PRINTS" id="PR00185">
    <property type="entry name" value="EUKARYTPORIN"/>
</dbReference>
<keyword evidence="5" id="KW-0812">Transmembrane</keyword>
<evidence type="ECO:0000256" key="11">
    <source>
        <dbReference type="ARBA" id="ARBA00023114"/>
    </source>
</evidence>
<dbReference type="GO" id="GO:0045454">
    <property type="term" value="P:cell redox homeostasis"/>
    <property type="evidence" value="ECO:0007669"/>
    <property type="project" value="UniProtKB-ARBA"/>
</dbReference>
<keyword evidence="6" id="KW-0547">Nucleotide-binding</keyword>
<dbReference type="AlphaFoldDB" id="A0A8B8UYP0"/>
<keyword evidence="11" id="KW-0626">Porin</keyword>
<evidence type="ECO:0000256" key="12">
    <source>
        <dbReference type="ARBA" id="ARBA00023128"/>
    </source>
</evidence>
<feature type="region of interest" description="Disordered" evidence="15">
    <location>
        <begin position="1"/>
        <end position="31"/>
    </location>
</feature>
<reference evidence="16" key="2">
    <citation type="submission" date="2020-01" db="EMBL/GenBank/DDBJ databases">
        <title>Population-level Yeast Reference Genomes.</title>
        <authorList>
            <person name="Yue J.-X."/>
        </authorList>
    </citation>
    <scope>NUCLEOTIDE SEQUENCE</scope>
    <source>
        <strain evidence="16">CBS432</strain>
    </source>
</reference>
<accession>A0A8B8UYP0</accession>
<dbReference type="GO" id="GO:0046930">
    <property type="term" value="C:pore complex"/>
    <property type="evidence" value="ECO:0007669"/>
    <property type="project" value="UniProtKB-KW"/>
</dbReference>
<comment type="subcellular location">
    <subcellularLocation>
        <location evidence="1">Mitochondrion outer membrane</location>
    </subcellularLocation>
</comment>
<evidence type="ECO:0000256" key="1">
    <source>
        <dbReference type="ARBA" id="ARBA00004294"/>
    </source>
</evidence>
<evidence type="ECO:0000256" key="15">
    <source>
        <dbReference type="SAM" id="MobiDB-lite"/>
    </source>
</evidence>
<dbReference type="RefSeq" id="XP_033768882.1">
    <property type="nucleotide sequence ID" value="XM_033912991.1"/>
</dbReference>
<feature type="compositionally biased region" description="Polar residues" evidence="15">
    <location>
        <begin position="1"/>
        <end position="16"/>
    </location>
</feature>
<reference evidence="16" key="4">
    <citation type="submission" date="2025-08" db="UniProtKB">
        <authorList>
            <consortium name="RefSeq"/>
        </authorList>
    </citation>
    <scope>IDENTIFICATION</scope>
    <source>
        <strain evidence="16">CBS432</strain>
    </source>
</reference>
<keyword evidence="3" id="KW-0813">Transport</keyword>
<evidence type="ECO:0000313" key="16">
    <source>
        <dbReference type="RefSeq" id="XP_033768882.1"/>
    </source>
</evidence>
<organism evidence="16">
    <name type="scientific">Saccharomyces paradoxus</name>
    <name type="common">Yeast</name>
    <name type="synonym">Saccharomyces douglasii</name>
    <dbReference type="NCBI Taxonomy" id="27291"/>
    <lineage>
        <taxon>Eukaryota</taxon>
        <taxon>Fungi</taxon>
        <taxon>Dikarya</taxon>
        <taxon>Ascomycota</taxon>
        <taxon>Saccharomycotina</taxon>
        <taxon>Saccharomycetes</taxon>
        <taxon>Saccharomycetales</taxon>
        <taxon>Saccharomycetaceae</taxon>
        <taxon>Saccharomyces</taxon>
    </lineage>
</organism>
<evidence type="ECO:0000256" key="4">
    <source>
        <dbReference type="ARBA" id="ARBA00022452"/>
    </source>
</evidence>
<proteinExistence type="inferred from homology"/>
<dbReference type="PROSITE" id="PS00558">
    <property type="entry name" value="EUKARYOTIC_PORIN"/>
    <property type="match status" value="1"/>
</dbReference>
<dbReference type="GO" id="GO:0008308">
    <property type="term" value="F:voltage-gated monoatomic anion channel activity"/>
    <property type="evidence" value="ECO:0007669"/>
    <property type="project" value="InterPro"/>
</dbReference>
<dbReference type="GeneID" id="54633293"/>
<dbReference type="GO" id="GO:0051027">
    <property type="term" value="P:DNA transport"/>
    <property type="evidence" value="ECO:0007669"/>
    <property type="project" value="UniProtKB-ARBA"/>
</dbReference>
<comment type="similarity">
    <text evidence="2">Belongs to the eukaryotic mitochondrial porin family.</text>
</comment>
<dbReference type="PANTHER" id="PTHR11743:SF70">
    <property type="entry name" value="GH26960P-RELATED"/>
    <property type="match status" value="1"/>
</dbReference>
<dbReference type="CDD" id="cd07306">
    <property type="entry name" value="Porin3_VDAC"/>
    <property type="match status" value="1"/>
</dbReference>
<keyword evidence="13" id="KW-0472">Membrane</keyword>
<evidence type="ECO:0000256" key="8">
    <source>
        <dbReference type="ARBA" id="ARBA00022840"/>
    </source>
</evidence>
<dbReference type="Gene3D" id="2.40.160.10">
    <property type="entry name" value="Porin"/>
    <property type="match status" value="1"/>
</dbReference>
<gene>
    <name evidence="16" type="primary">POR1</name>
    <name evidence="16" type="ORF">SPAR_N02520</name>
</gene>
<dbReference type="GO" id="GO:0015288">
    <property type="term" value="F:porin activity"/>
    <property type="evidence" value="ECO:0007669"/>
    <property type="project" value="UniProtKB-KW"/>
</dbReference>
<comment type="function">
    <text evidence="14">Catalyzes the scrambling of phospholipids across the outer mitochondrial membrane; the mechanism is unrelated to channel activity and is capable of translocating both anionic and zwitterionic phospholipids.</text>
</comment>
<dbReference type="FunFam" id="2.40.160.10:FF:000016">
    <property type="entry name" value="Por1p"/>
    <property type="match status" value="1"/>
</dbReference>
<name>A0A8B8UYP0_SACPA</name>
<reference evidence="16" key="1">
    <citation type="journal article" date="2017" name="Nat. Genet.">
        <title>Contrasting evolutionary genome dynamics between domesticated and wild yeasts.</title>
        <authorList>
            <person name="Yue J.X."/>
            <person name="Li J."/>
            <person name="Aigrain L."/>
            <person name="Hallin J."/>
            <person name="Persson K."/>
            <person name="Oliver K."/>
            <person name="Bergstrom A."/>
            <person name="Coupland P."/>
            <person name="Warringer J."/>
            <person name="Lagomarsino M.C."/>
            <person name="Fischer G."/>
            <person name="Durbin R."/>
            <person name="Liti G."/>
        </authorList>
    </citation>
    <scope>NUCLEOTIDE SEQUENCE</scope>
    <source>
        <strain evidence="16">CBS432</strain>
    </source>
</reference>
<evidence type="ECO:0000256" key="10">
    <source>
        <dbReference type="ARBA" id="ARBA00023065"/>
    </source>
</evidence>
<dbReference type="InterPro" id="IPR001925">
    <property type="entry name" value="Porin_Euk"/>
</dbReference>
<evidence type="ECO:0000256" key="13">
    <source>
        <dbReference type="ARBA" id="ARBA00023136"/>
    </source>
</evidence>
<evidence type="ECO:0000256" key="5">
    <source>
        <dbReference type="ARBA" id="ARBA00022692"/>
    </source>
</evidence>
<dbReference type="VEuPathDB" id="FungiDB:SPAR_N02520"/>
<keyword evidence="12" id="KW-0496">Mitochondrion</keyword>
<dbReference type="OrthoDB" id="7827681at2759"/>
<evidence type="ECO:0000256" key="9">
    <source>
        <dbReference type="ARBA" id="ARBA00023055"/>
    </source>
</evidence>
<dbReference type="GO" id="GO:0005741">
    <property type="term" value="C:mitochondrial outer membrane"/>
    <property type="evidence" value="ECO:0007669"/>
    <property type="project" value="UniProtKB-SubCell"/>
</dbReference>
<protein>
    <submittedName>
        <fullName evidence="16">Porin POR1</fullName>
    </submittedName>
</protein>
<keyword evidence="4" id="KW-1134">Transmembrane beta strand</keyword>
<reference evidence="16" key="3">
    <citation type="submission" date="2025-07" db="EMBL/GenBank/DDBJ databases">
        <authorList>
            <consortium name="NCBI Genome Project"/>
        </authorList>
    </citation>
    <scope>NUCLEOTIDE SEQUENCE</scope>
    <source>
        <strain evidence="16">CBS432</strain>
    </source>
</reference>
<sequence>MISATDSPNTTQQSVSKIKIKPTPSTMSPPVYSDISRNINDLLNKDFYHATPAAFDVQTTTANGIKFSLKAKQPVKDGPLSTNVEAKLNDKQTGLGLTQGWSNTNNLKTKLEFANLTPGLKNELITSLTPGVAKSAVLNTTFTQPFFTARGAFDLCLKSPTFVGDLTMAHEGIVGGAEFGYDISAGSISRYAMALSYFAKDYSLGATLNNEQITTVDFFQNVNAFLQVGAKATMNCKLPNSNVNIEFATRYLPDASSQVKAKVSDSGIVTLAYKQLLRPGVTLGVGSSFDALKLSEPVHKLGWSLSFDA</sequence>
<evidence type="ECO:0000256" key="14">
    <source>
        <dbReference type="ARBA" id="ARBA00044941"/>
    </source>
</evidence>
<evidence type="ECO:0000256" key="6">
    <source>
        <dbReference type="ARBA" id="ARBA00022741"/>
    </source>
</evidence>
<dbReference type="Pfam" id="PF01459">
    <property type="entry name" value="Porin_3"/>
    <property type="match status" value="1"/>
</dbReference>
<dbReference type="InterPro" id="IPR023614">
    <property type="entry name" value="Porin_dom_sf"/>
</dbReference>
<dbReference type="GO" id="GO:0006869">
    <property type="term" value="P:lipid transport"/>
    <property type="evidence" value="ECO:0007669"/>
    <property type="project" value="UniProtKB-KW"/>
</dbReference>
<keyword evidence="9" id="KW-0445">Lipid transport</keyword>
<evidence type="ECO:0000256" key="2">
    <source>
        <dbReference type="ARBA" id="ARBA00007780"/>
    </source>
</evidence>
<evidence type="ECO:0000256" key="7">
    <source>
        <dbReference type="ARBA" id="ARBA00022787"/>
    </source>
</evidence>
<keyword evidence="10" id="KW-0406">Ion transport</keyword>